<organism evidence="2 3">
    <name type="scientific">Phanerochaete carnosa (strain HHB-10118-sp)</name>
    <name type="common">White-rot fungus</name>
    <name type="synonym">Peniophora carnosa</name>
    <dbReference type="NCBI Taxonomy" id="650164"/>
    <lineage>
        <taxon>Eukaryota</taxon>
        <taxon>Fungi</taxon>
        <taxon>Dikarya</taxon>
        <taxon>Basidiomycota</taxon>
        <taxon>Agaricomycotina</taxon>
        <taxon>Agaricomycetes</taxon>
        <taxon>Polyporales</taxon>
        <taxon>Phanerochaetaceae</taxon>
        <taxon>Phanerochaete</taxon>
    </lineage>
</organism>
<evidence type="ECO:0000256" key="1">
    <source>
        <dbReference type="SAM" id="MobiDB-lite"/>
    </source>
</evidence>
<dbReference type="GeneID" id="18914034"/>
<evidence type="ECO:0000313" key="2">
    <source>
        <dbReference type="EMBL" id="EKM60988.1"/>
    </source>
</evidence>
<proteinExistence type="predicted"/>
<accession>K5WAM2</accession>
<dbReference type="AlphaFoldDB" id="K5WAM2"/>
<sequence>MNASAAEQTETTPLLSSRTRNRQSSLSNRIDSLRILPYVDRFYTQGLPLNGSWYPEGLSISAGADCAAFELLVLLAYKHMLRDLRHSLEDVWEQWSEETKRAASMAELESRIVATWNTFLNVPRSCKEVEQVLWKAHQLSDGSAESIRRTLP</sequence>
<keyword evidence="3" id="KW-1185">Reference proteome</keyword>
<dbReference type="KEGG" id="pco:PHACADRAFT_247262"/>
<gene>
    <name evidence="2" type="ORF">PHACADRAFT_247262</name>
</gene>
<protein>
    <submittedName>
        <fullName evidence="2">Uncharacterized protein</fullName>
    </submittedName>
</protein>
<name>K5WAM2_PHACS</name>
<dbReference type="Proteomes" id="UP000008370">
    <property type="component" value="Unassembled WGS sequence"/>
</dbReference>
<dbReference type="InParanoid" id="K5WAM2"/>
<dbReference type="EMBL" id="JH930468">
    <property type="protein sequence ID" value="EKM60988.1"/>
    <property type="molecule type" value="Genomic_DNA"/>
</dbReference>
<dbReference type="OrthoDB" id="3941538at2759"/>
<dbReference type="RefSeq" id="XP_007390426.1">
    <property type="nucleotide sequence ID" value="XM_007390364.1"/>
</dbReference>
<dbReference type="HOGENOM" id="CLU_1723010_0_0_1"/>
<feature type="region of interest" description="Disordered" evidence="1">
    <location>
        <begin position="1"/>
        <end position="23"/>
    </location>
</feature>
<reference evidence="2 3" key="1">
    <citation type="journal article" date="2012" name="BMC Genomics">
        <title>Comparative genomics of the white-rot fungi, Phanerochaete carnosa and P. chrysosporium, to elucidate the genetic basis of the distinct wood types they colonize.</title>
        <authorList>
            <person name="Suzuki H."/>
            <person name="MacDonald J."/>
            <person name="Syed K."/>
            <person name="Salamov A."/>
            <person name="Hori C."/>
            <person name="Aerts A."/>
            <person name="Henrissat B."/>
            <person name="Wiebenga A."/>
            <person name="vanKuyk P.A."/>
            <person name="Barry K."/>
            <person name="Lindquist E."/>
            <person name="LaButti K."/>
            <person name="Lapidus A."/>
            <person name="Lucas S."/>
            <person name="Coutinho P."/>
            <person name="Gong Y."/>
            <person name="Samejima M."/>
            <person name="Mahadevan R."/>
            <person name="Abou-Zaid M."/>
            <person name="de Vries R.P."/>
            <person name="Igarashi K."/>
            <person name="Yadav J.S."/>
            <person name="Grigoriev I.V."/>
            <person name="Master E.R."/>
        </authorList>
    </citation>
    <scope>NUCLEOTIDE SEQUENCE [LARGE SCALE GENOMIC DNA]</scope>
    <source>
        <strain evidence="2 3">HHB-10118-sp</strain>
    </source>
</reference>
<evidence type="ECO:0000313" key="3">
    <source>
        <dbReference type="Proteomes" id="UP000008370"/>
    </source>
</evidence>